<gene>
    <name evidence="9" type="ORF">CUU_1112</name>
</gene>
<dbReference type="GO" id="GO:0020037">
    <property type="term" value="F:heme binding"/>
    <property type="evidence" value="ECO:0007669"/>
    <property type="project" value="InterPro"/>
</dbReference>
<dbReference type="InterPro" id="IPR007816">
    <property type="entry name" value="ResB-like_domain"/>
</dbReference>
<evidence type="ECO:0000256" key="6">
    <source>
        <dbReference type="SAM" id="Phobius"/>
    </source>
</evidence>
<feature type="transmembrane region" description="Helical" evidence="6">
    <location>
        <begin position="710"/>
        <end position="728"/>
    </location>
</feature>
<feature type="transmembrane region" description="Helical" evidence="6">
    <location>
        <begin position="89"/>
        <end position="108"/>
    </location>
</feature>
<feature type="transmembrane region" description="Helical" evidence="6">
    <location>
        <begin position="630"/>
        <end position="655"/>
    </location>
</feature>
<dbReference type="PANTHER" id="PTHR30071:SF1">
    <property type="entry name" value="CYTOCHROME B_B6 PROTEIN-RELATED"/>
    <property type="match status" value="1"/>
</dbReference>
<evidence type="ECO:0000313" key="9">
    <source>
        <dbReference type="EMBL" id="EFG17546.1"/>
    </source>
</evidence>
<feature type="transmembrane region" description="Helical" evidence="6">
    <location>
        <begin position="735"/>
        <end position="755"/>
    </location>
</feature>
<keyword evidence="3" id="KW-0201">Cytochrome c-type biogenesis</keyword>
<sequence length="768" mass="88474">MRQIQDSPSGYLSENYNYMKLLKRTAFSLLGILLLILTIATILEKIYGTDFVNEYIYSSVPFVILWGVTAITSLLYIIKSKLHRQPVIFLLHLSLLFILAGAFTTWIYGEQGTMRVRQGEQQTSFTDSKGISHQLPFSITLNQFEIIYYKGTLAPMDFISHISVADKDCHRQIQGKVSMNHIFSYQHYRFYQSGYSEDNEGSVFSVSHDPYGIGITYAGYTLLLLSTVFFFFSPQSRFRQLLKSPLLHRSLTVILLLFAFSLNSNFLKANSPSPKVLPREVAEHFGDLYILYNNRICPLQTFARDFTIKLYGSSSYKGLTPEEVLTGWLFYYDSWKNEPIIRIKSNEARKLLEIEGNYARLKDYISTINEYKLEKMMNHIRSGEQVTDKRGIEEADEKFNIINLVCTGAMMKIFPCRNIAGKTLEWYSQSDQLPQDMDNDKWVFIRKSMSYVNEMIVMKKYNDACLLLEKIKKYQQKECDGLLPADNKFKAEKIYNQFDYSKSVAMACICIGLICFIYYCHCMASQKRTSRKAIIILNILLWIVFTYLSAAICLRGYVSNHLPLSNGFETMQFMAWCTLLLTFLLQRKFAMLLPFGFLLCGLTLMVSMLGESNPQITQLMPVLQSPLLSIHVVVIMIAYSLLAFIMLNGVTAVILHQSQKECKEQIERLQIISQIILYPAIFLLAIGIFIGAVWANVSWGRYWGWDPKEVWALITMLVYALALHPRSLPWFHRTMFFHVFCITAFITVLITYFGVNFLLGGMHSYANG</sequence>
<proteinExistence type="predicted"/>
<evidence type="ECO:0000256" key="5">
    <source>
        <dbReference type="ARBA" id="ARBA00023136"/>
    </source>
</evidence>
<feature type="transmembrane region" description="Helical" evidence="6">
    <location>
        <begin position="592"/>
        <end position="610"/>
    </location>
</feature>
<feature type="domain" description="ResB-like" evidence="8">
    <location>
        <begin position="89"/>
        <end position="199"/>
    </location>
</feature>
<reference evidence="9 10" key="1">
    <citation type="journal article" date="2011" name="J. Bacteriol.">
        <title>Draft genome sequence of Bacteroides vulgatus PC510, a strain isolated from human feces.</title>
        <authorList>
            <person name="Cuiv P.O."/>
            <person name="Klaassens E.S."/>
            <person name="Durkin A.S."/>
            <person name="Harkins D.M."/>
            <person name="Foster L."/>
            <person name="McCorrison J."/>
            <person name="Torralba M."/>
            <person name="Nelson K.E."/>
            <person name="Morrison M."/>
        </authorList>
    </citation>
    <scope>NUCLEOTIDE SEQUENCE [LARGE SCALE GENOMIC DNA]</scope>
    <source>
        <strain evidence="9 10">PC510</strain>
    </source>
</reference>
<feature type="transmembrane region" description="Helical" evidence="6">
    <location>
        <begin position="246"/>
        <end position="267"/>
    </location>
</feature>
<evidence type="ECO:0000256" key="3">
    <source>
        <dbReference type="ARBA" id="ARBA00022748"/>
    </source>
</evidence>
<organism evidence="9 10">
    <name type="scientific">Phocaeicola vulgatus PC510</name>
    <dbReference type="NCBI Taxonomy" id="702446"/>
    <lineage>
        <taxon>Bacteria</taxon>
        <taxon>Pseudomonadati</taxon>
        <taxon>Bacteroidota</taxon>
        <taxon>Bacteroidia</taxon>
        <taxon>Bacteroidales</taxon>
        <taxon>Bacteroidaceae</taxon>
        <taxon>Phocaeicola</taxon>
    </lineage>
</organism>
<feature type="transmembrane region" description="Helical" evidence="6">
    <location>
        <begin position="211"/>
        <end position="234"/>
    </location>
</feature>
<dbReference type="AlphaFoldDB" id="D4V9A4"/>
<keyword evidence="2 6" id="KW-0812">Transmembrane</keyword>
<feature type="transmembrane region" description="Helical" evidence="6">
    <location>
        <begin position="675"/>
        <end position="695"/>
    </location>
</feature>
<dbReference type="InterPro" id="IPR002541">
    <property type="entry name" value="Cyt_c_assembly"/>
</dbReference>
<dbReference type="GO" id="GO:0017004">
    <property type="term" value="P:cytochrome complex assembly"/>
    <property type="evidence" value="ECO:0007669"/>
    <property type="project" value="UniProtKB-KW"/>
</dbReference>
<evidence type="ECO:0000256" key="1">
    <source>
        <dbReference type="ARBA" id="ARBA00004141"/>
    </source>
</evidence>
<evidence type="ECO:0000256" key="4">
    <source>
        <dbReference type="ARBA" id="ARBA00022989"/>
    </source>
</evidence>
<protein>
    <submittedName>
        <fullName evidence="9">Putative Cytochrome c-type biogenesis protein CcsB</fullName>
    </submittedName>
</protein>
<dbReference type="Proteomes" id="UP000004563">
    <property type="component" value="Unassembled WGS sequence"/>
</dbReference>
<feature type="transmembrane region" description="Helical" evidence="6">
    <location>
        <begin position="503"/>
        <end position="521"/>
    </location>
</feature>
<accession>D4V9A4</accession>
<feature type="transmembrane region" description="Helical" evidence="6">
    <location>
        <begin position="564"/>
        <end position="585"/>
    </location>
</feature>
<keyword evidence="4 6" id="KW-1133">Transmembrane helix</keyword>
<evidence type="ECO:0000313" key="10">
    <source>
        <dbReference type="Proteomes" id="UP000004563"/>
    </source>
</evidence>
<feature type="transmembrane region" description="Helical" evidence="6">
    <location>
        <begin position="533"/>
        <end position="558"/>
    </location>
</feature>
<feature type="transmembrane region" description="Helical" evidence="6">
    <location>
        <begin position="55"/>
        <end position="77"/>
    </location>
</feature>
<dbReference type="InterPro" id="IPR045062">
    <property type="entry name" value="Cyt_c_biogenesis_CcsA/CcmC"/>
</dbReference>
<evidence type="ECO:0000256" key="2">
    <source>
        <dbReference type="ARBA" id="ARBA00022692"/>
    </source>
</evidence>
<dbReference type="Pfam" id="PF01578">
    <property type="entry name" value="Cytochrom_C_asm"/>
    <property type="match status" value="1"/>
</dbReference>
<dbReference type="GO" id="GO:0005886">
    <property type="term" value="C:plasma membrane"/>
    <property type="evidence" value="ECO:0007669"/>
    <property type="project" value="TreeGrafter"/>
</dbReference>
<comment type="subcellular location">
    <subcellularLocation>
        <location evidence="1">Membrane</location>
        <topology evidence="1">Multi-pass membrane protein</topology>
    </subcellularLocation>
</comment>
<dbReference type="Pfam" id="PF05140">
    <property type="entry name" value="ResB"/>
    <property type="match status" value="1"/>
</dbReference>
<name>D4V9A4_PHOVU</name>
<dbReference type="EMBL" id="ADKO01000075">
    <property type="protein sequence ID" value="EFG17546.1"/>
    <property type="molecule type" value="Genomic_DNA"/>
</dbReference>
<feature type="domain" description="Cytochrome c assembly protein" evidence="7">
    <location>
        <begin position="565"/>
        <end position="763"/>
    </location>
</feature>
<evidence type="ECO:0000259" key="8">
    <source>
        <dbReference type="Pfam" id="PF05140"/>
    </source>
</evidence>
<feature type="transmembrane region" description="Helical" evidence="6">
    <location>
        <begin position="21"/>
        <end position="43"/>
    </location>
</feature>
<evidence type="ECO:0000259" key="7">
    <source>
        <dbReference type="Pfam" id="PF01578"/>
    </source>
</evidence>
<comment type="caution">
    <text evidence="9">The sequence shown here is derived from an EMBL/GenBank/DDBJ whole genome shotgun (WGS) entry which is preliminary data.</text>
</comment>
<keyword evidence="5 6" id="KW-0472">Membrane</keyword>
<dbReference type="PANTHER" id="PTHR30071">
    <property type="entry name" value="HEME EXPORTER PROTEIN C"/>
    <property type="match status" value="1"/>
</dbReference>